<keyword evidence="2" id="KW-1185">Reference proteome</keyword>
<reference evidence="1 2" key="1">
    <citation type="submission" date="2014-04" db="EMBL/GenBank/DDBJ databases">
        <authorList>
            <consortium name="DOE Joint Genome Institute"/>
            <person name="Kuo A."/>
            <person name="Kohler A."/>
            <person name="Costa M.D."/>
            <person name="Nagy L.G."/>
            <person name="Floudas D."/>
            <person name="Copeland A."/>
            <person name="Barry K.W."/>
            <person name="Cichocki N."/>
            <person name="Veneault-Fourrey C."/>
            <person name="LaButti K."/>
            <person name="Lindquist E.A."/>
            <person name="Lipzen A."/>
            <person name="Lundell T."/>
            <person name="Morin E."/>
            <person name="Murat C."/>
            <person name="Sun H."/>
            <person name="Tunlid A."/>
            <person name="Henrissat B."/>
            <person name="Grigoriev I.V."/>
            <person name="Hibbett D.S."/>
            <person name="Martin F."/>
            <person name="Nordberg H.P."/>
            <person name="Cantor M.N."/>
            <person name="Hua S.X."/>
        </authorList>
    </citation>
    <scope>NUCLEOTIDE SEQUENCE [LARGE SCALE GENOMIC DNA]</scope>
    <source>
        <strain evidence="1 2">Marx 270</strain>
    </source>
</reference>
<evidence type="ECO:0000313" key="2">
    <source>
        <dbReference type="Proteomes" id="UP000054217"/>
    </source>
</evidence>
<dbReference type="InParanoid" id="A0A0C3NB38"/>
<accession>A0A0C3NB38</accession>
<proteinExistence type="predicted"/>
<sequence>MVKSVTDIVLAATAILGASVAKKGTTAEARLLYRQGMVFTALRLVFSPQVLHCVADFCFGPRDAENVPYDDMGLLTFRIWAIDIPAMYYSTLAVKHACARRLEIS</sequence>
<dbReference type="HOGENOM" id="CLU_2237720_0_0_1"/>
<reference evidence="2" key="2">
    <citation type="submission" date="2015-01" db="EMBL/GenBank/DDBJ databases">
        <title>Evolutionary Origins and Diversification of the Mycorrhizal Mutualists.</title>
        <authorList>
            <consortium name="DOE Joint Genome Institute"/>
            <consortium name="Mycorrhizal Genomics Consortium"/>
            <person name="Kohler A."/>
            <person name="Kuo A."/>
            <person name="Nagy L.G."/>
            <person name="Floudas D."/>
            <person name="Copeland A."/>
            <person name="Barry K.W."/>
            <person name="Cichocki N."/>
            <person name="Veneault-Fourrey C."/>
            <person name="LaButti K."/>
            <person name="Lindquist E.A."/>
            <person name="Lipzen A."/>
            <person name="Lundell T."/>
            <person name="Morin E."/>
            <person name="Murat C."/>
            <person name="Riley R."/>
            <person name="Ohm R."/>
            <person name="Sun H."/>
            <person name="Tunlid A."/>
            <person name="Henrissat B."/>
            <person name="Grigoriev I.V."/>
            <person name="Hibbett D.S."/>
            <person name="Martin F."/>
        </authorList>
    </citation>
    <scope>NUCLEOTIDE SEQUENCE [LARGE SCALE GENOMIC DNA]</scope>
    <source>
        <strain evidence="2">Marx 270</strain>
    </source>
</reference>
<gene>
    <name evidence="1" type="ORF">M404DRAFT_1005442</name>
</gene>
<organism evidence="1 2">
    <name type="scientific">Pisolithus tinctorius Marx 270</name>
    <dbReference type="NCBI Taxonomy" id="870435"/>
    <lineage>
        <taxon>Eukaryota</taxon>
        <taxon>Fungi</taxon>
        <taxon>Dikarya</taxon>
        <taxon>Basidiomycota</taxon>
        <taxon>Agaricomycotina</taxon>
        <taxon>Agaricomycetes</taxon>
        <taxon>Agaricomycetidae</taxon>
        <taxon>Boletales</taxon>
        <taxon>Sclerodermatineae</taxon>
        <taxon>Pisolithaceae</taxon>
        <taxon>Pisolithus</taxon>
    </lineage>
</organism>
<name>A0A0C3NB38_PISTI</name>
<protein>
    <submittedName>
        <fullName evidence="1">Uncharacterized protein</fullName>
    </submittedName>
</protein>
<dbReference type="OrthoDB" id="2647247at2759"/>
<dbReference type="Proteomes" id="UP000054217">
    <property type="component" value="Unassembled WGS sequence"/>
</dbReference>
<dbReference type="AlphaFoldDB" id="A0A0C3NB38"/>
<dbReference type="EMBL" id="KN832017">
    <property type="protein sequence ID" value="KIN98299.1"/>
    <property type="molecule type" value="Genomic_DNA"/>
</dbReference>
<evidence type="ECO:0000313" key="1">
    <source>
        <dbReference type="EMBL" id="KIN98299.1"/>
    </source>
</evidence>